<feature type="transmembrane region" description="Helical" evidence="4">
    <location>
        <begin position="544"/>
        <end position="569"/>
    </location>
</feature>
<dbReference type="InterPro" id="IPR002213">
    <property type="entry name" value="UDP_glucos_trans"/>
</dbReference>
<keyword evidence="5" id="KW-0732">Signal</keyword>
<dbReference type="Proteomes" id="UP000092461">
    <property type="component" value="Unassembled WGS sequence"/>
</dbReference>
<feature type="transmembrane region" description="Helical" evidence="4">
    <location>
        <begin position="477"/>
        <end position="500"/>
    </location>
</feature>
<dbReference type="SUPFAM" id="SSF53756">
    <property type="entry name" value="UDP-Glycosyltransferase/glycogen phosphorylase"/>
    <property type="match status" value="1"/>
</dbReference>
<keyword evidence="2" id="KW-0328">Glycosyltransferase</keyword>
<organism evidence="6 7">
    <name type="scientific">Lutzomyia longipalpis</name>
    <name type="common">Sand fly</name>
    <dbReference type="NCBI Taxonomy" id="7200"/>
    <lineage>
        <taxon>Eukaryota</taxon>
        <taxon>Metazoa</taxon>
        <taxon>Ecdysozoa</taxon>
        <taxon>Arthropoda</taxon>
        <taxon>Hexapoda</taxon>
        <taxon>Insecta</taxon>
        <taxon>Pterygota</taxon>
        <taxon>Neoptera</taxon>
        <taxon>Endopterygota</taxon>
        <taxon>Diptera</taxon>
        <taxon>Nematocera</taxon>
        <taxon>Psychodoidea</taxon>
        <taxon>Psychodidae</taxon>
        <taxon>Lutzomyia</taxon>
        <taxon>Lutzomyia</taxon>
    </lineage>
</organism>
<evidence type="ECO:0000313" key="6">
    <source>
        <dbReference type="EnsemblMetazoa" id="LLOJ002679-PA"/>
    </source>
</evidence>
<dbReference type="AlphaFoldDB" id="A0A1B0CEA9"/>
<evidence type="ECO:0000313" key="7">
    <source>
        <dbReference type="Proteomes" id="UP000092461"/>
    </source>
</evidence>
<protein>
    <recommendedName>
        <fullName evidence="8">Udp-glucoronosyl and udp-glucosyl transferase</fullName>
    </recommendedName>
</protein>
<keyword evidence="3" id="KW-0808">Transferase</keyword>
<proteinExistence type="inferred from homology"/>
<reference evidence="6" key="1">
    <citation type="submission" date="2020-05" db="UniProtKB">
        <authorList>
            <consortium name="EnsemblMetazoa"/>
        </authorList>
    </citation>
    <scope>IDENTIFICATION</scope>
    <source>
        <strain evidence="6">Jacobina</strain>
    </source>
</reference>
<dbReference type="EMBL" id="AJWK01008713">
    <property type="status" value="NOT_ANNOTATED_CDS"/>
    <property type="molecule type" value="Genomic_DNA"/>
</dbReference>
<dbReference type="Pfam" id="PF00201">
    <property type="entry name" value="UDPGT"/>
    <property type="match status" value="1"/>
</dbReference>
<dbReference type="PANTHER" id="PTHR48043">
    <property type="entry name" value="EG:EG0003.4 PROTEIN-RELATED"/>
    <property type="match status" value="1"/>
</dbReference>
<feature type="transmembrane region" description="Helical" evidence="4">
    <location>
        <begin position="512"/>
        <end position="538"/>
    </location>
</feature>
<accession>A0A1B0CEA9</accession>
<dbReference type="GO" id="GO:0008194">
    <property type="term" value="F:UDP-glycosyltransferase activity"/>
    <property type="evidence" value="ECO:0007669"/>
    <property type="project" value="InterPro"/>
</dbReference>
<dbReference type="FunFam" id="3.40.50.2000:FF:000021">
    <property type="entry name" value="UDP-glucuronosyltransferase"/>
    <property type="match status" value="1"/>
</dbReference>
<dbReference type="PANTHER" id="PTHR48043:SF159">
    <property type="entry name" value="EG:EG0003.4 PROTEIN-RELATED"/>
    <property type="match status" value="1"/>
</dbReference>
<dbReference type="Gene3D" id="3.40.50.2000">
    <property type="entry name" value="Glycogen Phosphorylase B"/>
    <property type="match status" value="1"/>
</dbReference>
<feature type="signal peptide" evidence="5">
    <location>
        <begin position="1"/>
        <end position="22"/>
    </location>
</feature>
<evidence type="ECO:0008006" key="8">
    <source>
        <dbReference type="Google" id="ProtNLM"/>
    </source>
</evidence>
<comment type="similarity">
    <text evidence="1">Belongs to the UDP-glycosyltransferase family.</text>
</comment>
<dbReference type="InterPro" id="IPR050271">
    <property type="entry name" value="UDP-glycosyltransferase"/>
</dbReference>
<feature type="chain" id="PRO_5008405645" description="Udp-glucoronosyl and udp-glucosyl transferase" evidence="5">
    <location>
        <begin position="23"/>
        <end position="584"/>
    </location>
</feature>
<evidence type="ECO:0000256" key="2">
    <source>
        <dbReference type="ARBA" id="ARBA00022676"/>
    </source>
</evidence>
<keyword evidence="4" id="KW-1133">Transmembrane helix</keyword>
<dbReference type="VEuPathDB" id="VectorBase:LLOJ002679"/>
<evidence type="ECO:0000256" key="5">
    <source>
        <dbReference type="SAM" id="SignalP"/>
    </source>
</evidence>
<dbReference type="EMBL" id="AJWK01008714">
    <property type="status" value="NOT_ANNOTATED_CDS"/>
    <property type="molecule type" value="Genomic_DNA"/>
</dbReference>
<evidence type="ECO:0000256" key="3">
    <source>
        <dbReference type="ARBA" id="ARBA00022679"/>
    </source>
</evidence>
<evidence type="ECO:0000256" key="1">
    <source>
        <dbReference type="ARBA" id="ARBA00009995"/>
    </source>
</evidence>
<keyword evidence="4" id="KW-0472">Membrane</keyword>
<sequence>MFWRFLLLGLIFVGNLWQEVLGANILILEGLASPSHHVFIRVINEALAAQGHNVTSISADVEAKPVANLTYLHNDKVYEHLYSGSEDWNIMDFSSAGTIGTIKSVEEYHLNMLDGIRKSAGYHQLLAYPDDFHFDLVIYDFMAMPVLLGFQHKFHNPPLIGISPSFGLGFTINVVGSSFYPSYIPFYFGIDYQENFCGKVKNFFFYFYEYFHRKYVALPKIYSIIKDDFPGLPALDELELQTLLALVNYSPAVHDPEPMLPNVVPIGGLHIKQAKNLPEEYLKILNSASKGLILFSMGTNIKSRMLGEERIGKIIEAFKKLPQFIFLWKFEDENIPNLPENVLVRKWMPQNDILAHPNTKLFMSHCGLMSTLESSWHGVPILALPVLLDQFTNANQLVKTGVAERINLNSFTSDELQKVILKMMSDTKYQENAKTRSRLFQDQPQTPLERALWWINFVLRNPDVEFLQSKSRFLDVLTLHSVDVIAFYVILVLIAVFILKKITSFLSIDYRFFCLVFFSSLIFINLLWLLLQLIIFIPKDIVNLFFNFSILLRLTIFLLGIFIRLLAILHNFLHGPNFRDFFLL</sequence>
<keyword evidence="4" id="KW-0812">Transmembrane</keyword>
<keyword evidence="7" id="KW-1185">Reference proteome</keyword>
<dbReference type="VEuPathDB" id="VectorBase:LLONM1_000844"/>
<dbReference type="EnsemblMetazoa" id="LLOJ002679-RA">
    <property type="protein sequence ID" value="LLOJ002679-PA"/>
    <property type="gene ID" value="LLOJ002679"/>
</dbReference>
<name>A0A1B0CEA9_LUTLO</name>
<evidence type="ECO:0000256" key="4">
    <source>
        <dbReference type="SAM" id="Phobius"/>
    </source>
</evidence>
<dbReference type="CDD" id="cd03784">
    <property type="entry name" value="GT1_Gtf-like"/>
    <property type="match status" value="1"/>
</dbReference>